<dbReference type="RefSeq" id="WP_092890068.1">
    <property type="nucleotide sequence ID" value="NZ_CP061498.1"/>
</dbReference>
<dbReference type="STRING" id="564137.SAMN04488238_10743"/>
<dbReference type="InterPro" id="IPR005790">
    <property type="entry name" value="DNA_polIII_delta"/>
</dbReference>
<dbReference type="OrthoDB" id="9804983at2"/>
<dbReference type="SUPFAM" id="SSF48019">
    <property type="entry name" value="post-AAA+ oligomerization domain-like"/>
    <property type="match status" value="1"/>
</dbReference>
<dbReference type="GO" id="GO:0006261">
    <property type="term" value="P:DNA-templated DNA replication"/>
    <property type="evidence" value="ECO:0007669"/>
    <property type="project" value="TreeGrafter"/>
</dbReference>
<comment type="similarity">
    <text evidence="6">Belongs to the DNA polymerase HolA subunit family.</text>
</comment>
<keyword evidence="2" id="KW-0808">Transferase</keyword>
<dbReference type="Gene3D" id="1.20.272.10">
    <property type="match status" value="1"/>
</dbReference>
<reference evidence="8 9" key="1">
    <citation type="submission" date="2016-10" db="EMBL/GenBank/DDBJ databases">
        <authorList>
            <person name="de Groot N.N."/>
        </authorList>
    </citation>
    <scope>NUCLEOTIDE SEQUENCE [LARGE SCALE GENOMIC DNA]</scope>
    <source>
        <strain evidence="8 9">CGMCC 1.8894</strain>
    </source>
</reference>
<accession>A0A1H3AML7</accession>
<dbReference type="Gene3D" id="3.40.50.300">
    <property type="entry name" value="P-loop containing nucleotide triphosphate hydrolases"/>
    <property type="match status" value="1"/>
</dbReference>
<evidence type="ECO:0000256" key="7">
    <source>
        <dbReference type="ARBA" id="ARBA00049244"/>
    </source>
</evidence>
<dbReference type="NCBIfam" id="TIGR01128">
    <property type="entry name" value="holA"/>
    <property type="match status" value="1"/>
</dbReference>
<dbReference type="InterPro" id="IPR008921">
    <property type="entry name" value="DNA_pol3_clamp-load_cplx_C"/>
</dbReference>
<evidence type="ECO:0000313" key="8">
    <source>
        <dbReference type="EMBL" id="SDX30394.1"/>
    </source>
</evidence>
<dbReference type="Proteomes" id="UP000198539">
    <property type="component" value="Unassembled WGS sequence"/>
</dbReference>
<dbReference type="AlphaFoldDB" id="A0A1H3AML7"/>
<keyword evidence="4" id="KW-0235">DNA replication</keyword>
<dbReference type="EC" id="2.7.7.7" evidence="1"/>
<evidence type="ECO:0000256" key="6">
    <source>
        <dbReference type="ARBA" id="ARBA00034754"/>
    </source>
</evidence>
<proteinExistence type="inferred from homology"/>
<dbReference type="PANTHER" id="PTHR34388:SF1">
    <property type="entry name" value="DNA POLYMERASE III SUBUNIT DELTA"/>
    <property type="match status" value="1"/>
</dbReference>
<dbReference type="EMBL" id="FNOM01000007">
    <property type="protein sequence ID" value="SDX30394.1"/>
    <property type="molecule type" value="Genomic_DNA"/>
</dbReference>
<dbReference type="GO" id="GO:0003677">
    <property type="term" value="F:DNA binding"/>
    <property type="evidence" value="ECO:0007669"/>
    <property type="project" value="InterPro"/>
</dbReference>
<sequence>MKLTGRDASRYFAQPDPKRAGLLIFGADAMRVALRRQEVISALIGPEGDAEMRLTRLQAGDLRRDAAAVHDAVKAQGFFPGPRVVFVEDATDTITDALAAALTDWAAGDAHIVVTGGALKATSKLRKLFEGARTTVAIGLYDDPPSREEVEATLRDAGLRDITPDALSDLLELSRNLDPGDFRQTVQKIALYKYRDDSPLTPAEVQVNAPLSQEADVDEILHAVAESRLTDIATLLARLQGQGVTPVSLCIGATRHFRTLHAACADPGGPGAGIAKLRPPVFGPRRDKMLKQAQDWGLPRLEDALSRLTETDLTLRSASRAPNMALIERTFIQLAMLARAKRR</sequence>
<gene>
    <name evidence="8" type="ORF">SAMN04488238_10743</name>
</gene>
<evidence type="ECO:0000256" key="4">
    <source>
        <dbReference type="ARBA" id="ARBA00022705"/>
    </source>
</evidence>
<dbReference type="GO" id="GO:0003887">
    <property type="term" value="F:DNA-directed DNA polymerase activity"/>
    <property type="evidence" value="ECO:0007669"/>
    <property type="project" value="UniProtKB-KW"/>
</dbReference>
<keyword evidence="5" id="KW-0239">DNA-directed DNA polymerase</keyword>
<evidence type="ECO:0000256" key="2">
    <source>
        <dbReference type="ARBA" id="ARBA00022679"/>
    </source>
</evidence>
<protein>
    <recommendedName>
        <fullName evidence="1">DNA-directed DNA polymerase</fullName>
        <ecNumber evidence="1">2.7.7.7</ecNumber>
    </recommendedName>
</protein>
<dbReference type="PANTHER" id="PTHR34388">
    <property type="entry name" value="DNA POLYMERASE III SUBUNIT DELTA"/>
    <property type="match status" value="1"/>
</dbReference>
<comment type="catalytic activity">
    <reaction evidence="7">
        <text>DNA(n) + a 2'-deoxyribonucleoside 5'-triphosphate = DNA(n+1) + diphosphate</text>
        <dbReference type="Rhea" id="RHEA:22508"/>
        <dbReference type="Rhea" id="RHEA-COMP:17339"/>
        <dbReference type="Rhea" id="RHEA-COMP:17340"/>
        <dbReference type="ChEBI" id="CHEBI:33019"/>
        <dbReference type="ChEBI" id="CHEBI:61560"/>
        <dbReference type="ChEBI" id="CHEBI:173112"/>
        <dbReference type="EC" id="2.7.7.7"/>
    </reaction>
</comment>
<evidence type="ECO:0000256" key="3">
    <source>
        <dbReference type="ARBA" id="ARBA00022695"/>
    </source>
</evidence>
<organism evidence="8 9">
    <name type="scientific">Roseicitreum antarcticum</name>
    <dbReference type="NCBI Taxonomy" id="564137"/>
    <lineage>
        <taxon>Bacteria</taxon>
        <taxon>Pseudomonadati</taxon>
        <taxon>Pseudomonadota</taxon>
        <taxon>Alphaproteobacteria</taxon>
        <taxon>Rhodobacterales</taxon>
        <taxon>Paracoccaceae</taxon>
        <taxon>Roseicitreum</taxon>
    </lineage>
</organism>
<evidence type="ECO:0000256" key="5">
    <source>
        <dbReference type="ARBA" id="ARBA00022932"/>
    </source>
</evidence>
<name>A0A1H3AML7_9RHOB</name>
<dbReference type="InterPro" id="IPR027417">
    <property type="entry name" value="P-loop_NTPase"/>
</dbReference>
<dbReference type="GO" id="GO:0009360">
    <property type="term" value="C:DNA polymerase III complex"/>
    <property type="evidence" value="ECO:0007669"/>
    <property type="project" value="TreeGrafter"/>
</dbReference>
<evidence type="ECO:0000313" key="9">
    <source>
        <dbReference type="Proteomes" id="UP000198539"/>
    </source>
</evidence>
<keyword evidence="9" id="KW-1185">Reference proteome</keyword>
<keyword evidence="3" id="KW-0548">Nucleotidyltransferase</keyword>
<evidence type="ECO:0000256" key="1">
    <source>
        <dbReference type="ARBA" id="ARBA00012417"/>
    </source>
</evidence>